<evidence type="ECO:0000256" key="1">
    <source>
        <dbReference type="SAM" id="MobiDB-lite"/>
    </source>
</evidence>
<feature type="compositionally biased region" description="Basic and acidic residues" evidence="1">
    <location>
        <begin position="168"/>
        <end position="188"/>
    </location>
</feature>
<name>E2AWF5_CAMFO</name>
<dbReference type="EMBL" id="GL443286">
    <property type="protein sequence ID" value="EFN62255.1"/>
    <property type="molecule type" value="Genomic_DNA"/>
</dbReference>
<gene>
    <name evidence="2" type="ORF">EAG_12418</name>
</gene>
<protein>
    <submittedName>
        <fullName evidence="2">Uncharacterized protein</fullName>
    </submittedName>
</protein>
<proteinExistence type="predicted"/>
<dbReference type="Proteomes" id="UP000000311">
    <property type="component" value="Unassembled WGS sequence"/>
</dbReference>
<sequence length="188" mass="21920">MAVFVLSHECIKIRESAYDKDCGKLTELRRTPISGAASFVKAWRRIRCVSLTRSTEELLSWFPSPFAPAWVRFRERFSRDSEDSAISAVIRKIDFQAPCQEPREVVSKWSPILLRYLRVSYYVAKFNKVPNSMADNPSLPDSGFLKLQRFLDKQTCQDAARQRNNKRYVNEDIHPPINRIDKLHPDEE</sequence>
<feature type="region of interest" description="Disordered" evidence="1">
    <location>
        <begin position="166"/>
        <end position="188"/>
    </location>
</feature>
<keyword evidence="3" id="KW-1185">Reference proteome</keyword>
<organism evidence="3">
    <name type="scientific">Camponotus floridanus</name>
    <name type="common">Florida carpenter ant</name>
    <dbReference type="NCBI Taxonomy" id="104421"/>
    <lineage>
        <taxon>Eukaryota</taxon>
        <taxon>Metazoa</taxon>
        <taxon>Ecdysozoa</taxon>
        <taxon>Arthropoda</taxon>
        <taxon>Hexapoda</taxon>
        <taxon>Insecta</taxon>
        <taxon>Pterygota</taxon>
        <taxon>Neoptera</taxon>
        <taxon>Endopterygota</taxon>
        <taxon>Hymenoptera</taxon>
        <taxon>Apocrita</taxon>
        <taxon>Aculeata</taxon>
        <taxon>Formicoidea</taxon>
        <taxon>Formicidae</taxon>
        <taxon>Formicinae</taxon>
        <taxon>Camponotus</taxon>
    </lineage>
</organism>
<dbReference type="InParanoid" id="E2AWF5"/>
<evidence type="ECO:0000313" key="3">
    <source>
        <dbReference type="Proteomes" id="UP000000311"/>
    </source>
</evidence>
<accession>E2AWF5</accession>
<reference evidence="2 3" key="1">
    <citation type="journal article" date="2010" name="Science">
        <title>Genomic comparison of the ants Camponotus floridanus and Harpegnathos saltator.</title>
        <authorList>
            <person name="Bonasio R."/>
            <person name="Zhang G."/>
            <person name="Ye C."/>
            <person name="Mutti N.S."/>
            <person name="Fang X."/>
            <person name="Qin N."/>
            <person name="Donahue G."/>
            <person name="Yang P."/>
            <person name="Li Q."/>
            <person name="Li C."/>
            <person name="Zhang P."/>
            <person name="Huang Z."/>
            <person name="Berger S.L."/>
            <person name="Reinberg D."/>
            <person name="Wang J."/>
            <person name="Liebig J."/>
        </authorList>
    </citation>
    <scope>NUCLEOTIDE SEQUENCE [LARGE SCALE GENOMIC DNA]</scope>
    <source>
        <strain evidence="3">C129</strain>
    </source>
</reference>
<dbReference type="AlphaFoldDB" id="E2AWF5"/>
<evidence type="ECO:0000313" key="2">
    <source>
        <dbReference type="EMBL" id="EFN62255.1"/>
    </source>
</evidence>